<evidence type="ECO:0000256" key="5">
    <source>
        <dbReference type="ARBA" id="ARBA00022989"/>
    </source>
</evidence>
<dbReference type="NCBIfam" id="TIGR00797">
    <property type="entry name" value="matE"/>
    <property type="match status" value="1"/>
</dbReference>
<keyword evidence="3" id="KW-1003">Cell membrane</keyword>
<evidence type="ECO:0000313" key="9">
    <source>
        <dbReference type="EMBL" id="MBU3076341.1"/>
    </source>
</evidence>
<dbReference type="Proteomes" id="UP000776276">
    <property type="component" value="Unassembled WGS sequence"/>
</dbReference>
<dbReference type="InterPro" id="IPR048279">
    <property type="entry name" value="MdtK-like"/>
</dbReference>
<proteinExistence type="predicted"/>
<feature type="compositionally biased region" description="Acidic residues" evidence="7">
    <location>
        <begin position="459"/>
        <end position="471"/>
    </location>
</feature>
<feature type="region of interest" description="Disordered" evidence="7">
    <location>
        <begin position="458"/>
        <end position="481"/>
    </location>
</feature>
<feature type="transmembrane region" description="Helical" evidence="8">
    <location>
        <begin position="169"/>
        <end position="190"/>
    </location>
</feature>
<dbReference type="RefSeq" id="WP_216318344.1">
    <property type="nucleotide sequence ID" value="NZ_JAHKRT010000001.1"/>
</dbReference>
<name>A0ABS6BFT2_9SPHN</name>
<evidence type="ECO:0000256" key="2">
    <source>
        <dbReference type="ARBA" id="ARBA00022448"/>
    </source>
</evidence>
<feature type="transmembrane region" description="Helical" evidence="8">
    <location>
        <begin position="137"/>
        <end position="157"/>
    </location>
</feature>
<gene>
    <name evidence="9" type="ORF">KOF26_00560</name>
</gene>
<keyword evidence="2" id="KW-0813">Transport</keyword>
<dbReference type="PANTHER" id="PTHR43549:SF3">
    <property type="entry name" value="MULTIDRUG RESISTANCE PROTEIN YPNP-RELATED"/>
    <property type="match status" value="1"/>
</dbReference>
<dbReference type="PANTHER" id="PTHR43549">
    <property type="entry name" value="MULTIDRUG RESISTANCE PROTEIN YPNP-RELATED"/>
    <property type="match status" value="1"/>
</dbReference>
<feature type="transmembrane region" description="Helical" evidence="8">
    <location>
        <begin position="395"/>
        <end position="418"/>
    </location>
</feature>
<comment type="caution">
    <text evidence="9">The sequence shown here is derived from an EMBL/GenBank/DDBJ whole genome shotgun (WGS) entry which is preliminary data.</text>
</comment>
<feature type="transmembrane region" description="Helical" evidence="8">
    <location>
        <begin position="96"/>
        <end position="117"/>
    </location>
</feature>
<evidence type="ECO:0000256" key="6">
    <source>
        <dbReference type="ARBA" id="ARBA00023136"/>
    </source>
</evidence>
<feature type="transmembrane region" description="Helical" evidence="8">
    <location>
        <begin position="242"/>
        <end position="269"/>
    </location>
</feature>
<keyword evidence="4 8" id="KW-0812">Transmembrane</keyword>
<accession>A0ABS6BFT2</accession>
<feature type="transmembrane region" description="Helical" evidence="8">
    <location>
        <begin position="60"/>
        <end position="84"/>
    </location>
</feature>
<feature type="transmembrane region" description="Helical" evidence="8">
    <location>
        <begin position="196"/>
        <end position="221"/>
    </location>
</feature>
<organism evidence="9 10">
    <name type="scientific">Sphingomonas quercus</name>
    <dbReference type="NCBI Taxonomy" id="2842451"/>
    <lineage>
        <taxon>Bacteria</taxon>
        <taxon>Pseudomonadati</taxon>
        <taxon>Pseudomonadota</taxon>
        <taxon>Alphaproteobacteria</taxon>
        <taxon>Sphingomonadales</taxon>
        <taxon>Sphingomonadaceae</taxon>
        <taxon>Sphingomonas</taxon>
    </lineage>
</organism>
<dbReference type="PIRSF" id="PIRSF006603">
    <property type="entry name" value="DinF"/>
    <property type="match status" value="1"/>
</dbReference>
<dbReference type="InterPro" id="IPR052031">
    <property type="entry name" value="Membrane_Transporter-Flippase"/>
</dbReference>
<evidence type="ECO:0000256" key="1">
    <source>
        <dbReference type="ARBA" id="ARBA00004429"/>
    </source>
</evidence>
<evidence type="ECO:0000256" key="3">
    <source>
        <dbReference type="ARBA" id="ARBA00022475"/>
    </source>
</evidence>
<reference evidence="9 10" key="1">
    <citation type="submission" date="2021-06" db="EMBL/GenBank/DDBJ databases">
        <title>Sphingomonas sp. XMGL2, whole genome shotgun sequencing project.</title>
        <authorList>
            <person name="Zhao G."/>
            <person name="Shen L."/>
        </authorList>
    </citation>
    <scope>NUCLEOTIDE SEQUENCE [LARGE SCALE GENOMIC DNA]</scope>
    <source>
        <strain evidence="9 10">XMGL2</strain>
    </source>
</reference>
<dbReference type="CDD" id="cd13138">
    <property type="entry name" value="MATE_yoeA_like"/>
    <property type="match status" value="1"/>
</dbReference>
<sequence>MRGNAGANLTTGPITRTLLAFAVPTLLSNVLQSLNGSINAVWVGRFLGEDALAATSNANIIMFLMFATIFGFGMAATIIVGQNWGRGDRDMARRAIGTAVGTLFMLSLVVAVAGWLATPTLLSLMATPGHAMPLAAAYMRVIFAVMPASFVSVVLMMGLRGTGDSLTPLWFMGLSAVLDAGLNPVFILGLGPAPRLGIAGSAVATAIAGYASLAALLTYVYSRDLPLRLRGRELRYLVPDPALLRIILAKGLPMGLQMIVVSLSQISVIGIVNRQGVVTTAAYAVTTQLWTYVQMPALALGAAVSAMAAQNIGAGRWDRVQRVTRSGVWCNVVMTGVLVTVLTVIDAHALGLFLGANSPSLPIAQHIQRVASWGFVLFGVTFVLFGTVRANGAVYGPLVILFIALFPVRLGLMVSLLPYYGAEAIWWTIPISSLTSMLLSLAYYRWGKWRGGPLLTVTDPDEASEQSEGDAEPAGRMKPAG</sequence>
<comment type="subcellular location">
    <subcellularLocation>
        <location evidence="1">Cell inner membrane</location>
        <topology evidence="1">Multi-pass membrane protein</topology>
    </subcellularLocation>
</comment>
<evidence type="ECO:0000313" key="10">
    <source>
        <dbReference type="Proteomes" id="UP000776276"/>
    </source>
</evidence>
<feature type="transmembrane region" description="Helical" evidence="8">
    <location>
        <begin position="289"/>
        <end position="308"/>
    </location>
</feature>
<feature type="transmembrane region" description="Helical" evidence="8">
    <location>
        <begin position="370"/>
        <end position="388"/>
    </location>
</feature>
<keyword evidence="5 8" id="KW-1133">Transmembrane helix</keyword>
<dbReference type="Pfam" id="PF01554">
    <property type="entry name" value="MatE"/>
    <property type="match status" value="2"/>
</dbReference>
<feature type="transmembrane region" description="Helical" evidence="8">
    <location>
        <begin position="424"/>
        <end position="444"/>
    </location>
</feature>
<evidence type="ECO:0000256" key="8">
    <source>
        <dbReference type="SAM" id="Phobius"/>
    </source>
</evidence>
<keyword evidence="6 8" id="KW-0472">Membrane</keyword>
<evidence type="ECO:0000256" key="7">
    <source>
        <dbReference type="SAM" id="MobiDB-lite"/>
    </source>
</evidence>
<protein>
    <submittedName>
        <fullName evidence="9">MATE family efflux transporter</fullName>
    </submittedName>
</protein>
<keyword evidence="10" id="KW-1185">Reference proteome</keyword>
<feature type="transmembrane region" description="Helical" evidence="8">
    <location>
        <begin position="328"/>
        <end position="350"/>
    </location>
</feature>
<dbReference type="InterPro" id="IPR002528">
    <property type="entry name" value="MATE_fam"/>
</dbReference>
<dbReference type="EMBL" id="JAHKRT010000001">
    <property type="protein sequence ID" value="MBU3076341.1"/>
    <property type="molecule type" value="Genomic_DNA"/>
</dbReference>
<evidence type="ECO:0000256" key="4">
    <source>
        <dbReference type="ARBA" id="ARBA00022692"/>
    </source>
</evidence>